<evidence type="ECO:0000313" key="5">
    <source>
        <dbReference type="Proteomes" id="UP000437862"/>
    </source>
</evidence>
<organism evidence="3 4">
    <name type="scientific">Pseudoduganella flava</name>
    <dbReference type="NCBI Taxonomy" id="871742"/>
    <lineage>
        <taxon>Bacteria</taxon>
        <taxon>Pseudomonadati</taxon>
        <taxon>Pseudomonadota</taxon>
        <taxon>Betaproteobacteria</taxon>
        <taxon>Burkholderiales</taxon>
        <taxon>Oxalobacteraceae</taxon>
        <taxon>Telluria group</taxon>
        <taxon>Pseudoduganella</taxon>
    </lineage>
</organism>
<dbReference type="Proteomes" id="UP000437862">
    <property type="component" value="Chromosome"/>
</dbReference>
<evidence type="ECO:0008006" key="6">
    <source>
        <dbReference type="Google" id="ProtNLM"/>
    </source>
</evidence>
<feature type="signal peptide" evidence="1">
    <location>
        <begin position="1"/>
        <end position="21"/>
    </location>
</feature>
<accession>A0A562PF11</accession>
<feature type="chain" id="PRO_5044617680" description="Tetratricopeptide repeat protein" evidence="1">
    <location>
        <begin position="22"/>
        <end position="212"/>
    </location>
</feature>
<evidence type="ECO:0000313" key="3">
    <source>
        <dbReference type="EMBL" id="TWI43007.1"/>
    </source>
</evidence>
<dbReference type="EMBL" id="CP046904">
    <property type="protein sequence ID" value="QGZ38926.1"/>
    <property type="molecule type" value="Genomic_DNA"/>
</dbReference>
<evidence type="ECO:0000313" key="2">
    <source>
        <dbReference type="EMBL" id="QGZ38926.1"/>
    </source>
</evidence>
<protein>
    <recommendedName>
        <fullName evidence="6">Tetratricopeptide repeat protein</fullName>
    </recommendedName>
</protein>
<dbReference type="AlphaFoldDB" id="A0A562PF11"/>
<dbReference type="EMBL" id="VLKW01000013">
    <property type="protein sequence ID" value="TWI43007.1"/>
    <property type="molecule type" value="Genomic_DNA"/>
</dbReference>
<keyword evidence="5" id="KW-1185">Reference proteome</keyword>
<reference evidence="3" key="2">
    <citation type="submission" date="2019-07" db="EMBL/GenBank/DDBJ databases">
        <authorList>
            <person name="Whitman W."/>
            <person name="Huntemann M."/>
            <person name="Clum A."/>
            <person name="Pillay M."/>
            <person name="Palaniappan K."/>
            <person name="Varghese N."/>
            <person name="Mikhailova N."/>
            <person name="Stamatis D."/>
            <person name="Reddy T."/>
            <person name="Daum C."/>
            <person name="Shapiro N."/>
            <person name="Ivanova N."/>
            <person name="Kyrpides N."/>
            <person name="Woyke T."/>
        </authorList>
    </citation>
    <scope>NUCLEOTIDE SEQUENCE</scope>
    <source>
        <strain evidence="3">CGMCC 1.10685</strain>
    </source>
</reference>
<sequence>MKHLALPLLLAATLAAGAAHADAVTLPQARSQFLAATAGDTAARDAAIESFARLAAEQPGHPVYLAYQGAALALKGRDAKQPWEKMKYAEQGADLVEKAVALLGPEHDKPLADGNPESIETRAVAASSLLALPEFLHRGAAGKRALQGALDSPLLEQASASTRASVYAAAARVAGNERRGADEAAWLKKIVALPATPAQRERAQARLKELGL</sequence>
<reference evidence="2 5" key="3">
    <citation type="submission" date="2019-12" db="EMBL/GenBank/DDBJ databases">
        <title>Draft Genome Sequences of Six Type Strains of the Genus Massilia.</title>
        <authorList>
            <person name="Miess H."/>
            <person name="Frediansyah A."/>
            <person name="Goeker M."/>
            <person name="Gross H."/>
        </authorList>
    </citation>
    <scope>NUCLEOTIDE SEQUENCE [LARGE SCALE GENOMIC DNA]</scope>
    <source>
        <strain evidence="2 5">DSM 26639</strain>
    </source>
</reference>
<dbReference type="Proteomes" id="UP000315112">
    <property type="component" value="Unassembled WGS sequence"/>
</dbReference>
<proteinExistence type="predicted"/>
<dbReference type="OrthoDB" id="5916568at2"/>
<dbReference type="RefSeq" id="WP_145881037.1">
    <property type="nucleotide sequence ID" value="NZ_CP046904.1"/>
</dbReference>
<reference evidence="3 4" key="1">
    <citation type="journal article" date="2015" name="Stand. Genomic Sci.">
        <title>Genomic Encyclopedia of Bacterial and Archaeal Type Strains, Phase III: the genomes of soil and plant-associated and newly described type strains.</title>
        <authorList>
            <person name="Whitman W.B."/>
            <person name="Woyke T."/>
            <person name="Klenk H.P."/>
            <person name="Zhou Y."/>
            <person name="Lilburn T.G."/>
            <person name="Beck B.J."/>
            <person name="De Vos P."/>
            <person name="Vandamme P."/>
            <person name="Eisen J.A."/>
            <person name="Garrity G."/>
            <person name="Hugenholtz P."/>
            <person name="Kyrpides N.C."/>
        </authorList>
    </citation>
    <scope>NUCLEOTIDE SEQUENCE [LARGE SCALE GENOMIC DNA]</scope>
    <source>
        <strain evidence="3 4">CGMCC 1.10685</strain>
    </source>
</reference>
<name>A0A562PF11_9BURK</name>
<keyword evidence="1" id="KW-0732">Signal</keyword>
<gene>
    <name evidence="2" type="ORF">GO485_07625</name>
    <name evidence="3" type="ORF">IP92_05343</name>
</gene>
<evidence type="ECO:0000256" key="1">
    <source>
        <dbReference type="SAM" id="SignalP"/>
    </source>
</evidence>
<evidence type="ECO:0000313" key="4">
    <source>
        <dbReference type="Proteomes" id="UP000315112"/>
    </source>
</evidence>